<proteinExistence type="predicted"/>
<keyword evidence="8" id="KW-1185">Reference proteome</keyword>
<feature type="compositionally biased region" description="Low complexity" evidence="5">
    <location>
        <begin position="81"/>
        <end position="100"/>
    </location>
</feature>
<feature type="transmembrane region" description="Helical" evidence="6">
    <location>
        <begin position="117"/>
        <end position="138"/>
    </location>
</feature>
<feature type="region of interest" description="Disordered" evidence="5">
    <location>
        <begin position="81"/>
        <end position="101"/>
    </location>
</feature>
<sequence>MAINQRSWGGPDGQYTPPNRTPLFTTTTVTYYTSVEIPKTLTTLTPPLPITTTTDTATTTFFQTSTIPSIITITSTVFRPFPAPTNSGTTPTSTGASSSSFRNNKTHWNDWSPGHRAGFVIGLLLGVMAAALVLFCMAKRYRRGKRDPESGGGLWGRKVGSDDDSDAEGTAAAAASGGINRFAAGILGGGNKKYREGKGLKRDGIGRAHKKIDIHQISDPVFMHSTRGGIGDIAGTDQRPPAGAALPPQRSGEGSNWPLPMAQNEASGAASSSASGQRRVYSRREQGSSESPSVRAVSYTPLPAEEMTEDEGEEVSRGIAKGGRKLQRRMRR</sequence>
<comment type="subcellular location">
    <subcellularLocation>
        <location evidence="1">Membrane</location>
        <topology evidence="1">Single-pass membrane protein</topology>
    </subcellularLocation>
</comment>
<dbReference type="PANTHER" id="PTHR15549">
    <property type="entry name" value="PAIRED IMMUNOGLOBULIN-LIKE TYPE 2 RECEPTOR"/>
    <property type="match status" value="1"/>
</dbReference>
<evidence type="ECO:0000256" key="6">
    <source>
        <dbReference type="SAM" id="Phobius"/>
    </source>
</evidence>
<dbReference type="OrthoDB" id="10578845at2759"/>
<accession>A0A2T7A8P8</accession>
<evidence type="ECO:0000313" key="8">
    <source>
        <dbReference type="Proteomes" id="UP000244722"/>
    </source>
</evidence>
<evidence type="ECO:0000256" key="2">
    <source>
        <dbReference type="ARBA" id="ARBA00022692"/>
    </source>
</evidence>
<dbReference type="AlphaFoldDB" id="A0A2T7A8P8"/>
<dbReference type="Proteomes" id="UP000244722">
    <property type="component" value="Unassembled WGS sequence"/>
</dbReference>
<keyword evidence="4 6" id="KW-0472">Membrane</keyword>
<feature type="compositionally biased region" description="Low complexity" evidence="5">
    <location>
        <begin position="266"/>
        <end position="276"/>
    </location>
</feature>
<keyword evidence="2 6" id="KW-0812">Transmembrane</keyword>
<evidence type="ECO:0000313" key="7">
    <source>
        <dbReference type="EMBL" id="PUU84093.1"/>
    </source>
</evidence>
<evidence type="ECO:0000256" key="3">
    <source>
        <dbReference type="ARBA" id="ARBA00022989"/>
    </source>
</evidence>
<dbReference type="GO" id="GO:0016020">
    <property type="term" value="C:membrane"/>
    <property type="evidence" value="ECO:0007669"/>
    <property type="project" value="UniProtKB-SubCell"/>
</dbReference>
<dbReference type="EMBL" id="NESQ01000004">
    <property type="protein sequence ID" value="PUU84093.1"/>
    <property type="molecule type" value="Genomic_DNA"/>
</dbReference>
<evidence type="ECO:0000256" key="1">
    <source>
        <dbReference type="ARBA" id="ARBA00004167"/>
    </source>
</evidence>
<dbReference type="PANTHER" id="PTHR15549:SF30">
    <property type="entry name" value="MID2 DOMAIN-CONTAINING PROTEIN"/>
    <property type="match status" value="1"/>
</dbReference>
<reference evidence="7 8" key="1">
    <citation type="submission" date="2017-04" db="EMBL/GenBank/DDBJ databases">
        <title>Draft genome sequence of Tuber borchii Vittad., a whitish edible truffle.</title>
        <authorList>
            <consortium name="DOE Joint Genome Institute"/>
            <person name="Murat C."/>
            <person name="Kuo A."/>
            <person name="Barry K.W."/>
            <person name="Clum A."/>
            <person name="Dockter R.B."/>
            <person name="Fauchery L."/>
            <person name="Iotti M."/>
            <person name="Kohler A."/>
            <person name="Labutti K."/>
            <person name="Lindquist E.A."/>
            <person name="Lipzen A."/>
            <person name="Ohm R.A."/>
            <person name="Wang M."/>
            <person name="Grigoriev I.V."/>
            <person name="Zambonelli A."/>
            <person name="Martin F.M."/>
        </authorList>
    </citation>
    <scope>NUCLEOTIDE SEQUENCE [LARGE SCALE GENOMIC DNA]</scope>
    <source>
        <strain evidence="7 8">Tbo3840</strain>
    </source>
</reference>
<feature type="region of interest" description="Disordered" evidence="5">
    <location>
        <begin position="144"/>
        <end position="169"/>
    </location>
</feature>
<organism evidence="7 8">
    <name type="scientific">Tuber borchii</name>
    <name type="common">White truffle</name>
    <dbReference type="NCBI Taxonomy" id="42251"/>
    <lineage>
        <taxon>Eukaryota</taxon>
        <taxon>Fungi</taxon>
        <taxon>Dikarya</taxon>
        <taxon>Ascomycota</taxon>
        <taxon>Pezizomycotina</taxon>
        <taxon>Pezizomycetes</taxon>
        <taxon>Pezizales</taxon>
        <taxon>Tuberaceae</taxon>
        <taxon>Tuber</taxon>
    </lineage>
</organism>
<feature type="compositionally biased region" description="Basic residues" evidence="5">
    <location>
        <begin position="322"/>
        <end position="332"/>
    </location>
</feature>
<comment type="caution">
    <text evidence="7">The sequence shown here is derived from an EMBL/GenBank/DDBJ whole genome shotgun (WGS) entry which is preliminary data.</text>
</comment>
<evidence type="ECO:0000256" key="4">
    <source>
        <dbReference type="ARBA" id="ARBA00023136"/>
    </source>
</evidence>
<dbReference type="GO" id="GO:0071944">
    <property type="term" value="C:cell periphery"/>
    <property type="evidence" value="ECO:0007669"/>
    <property type="project" value="UniProtKB-ARBA"/>
</dbReference>
<feature type="region of interest" description="Disordered" evidence="5">
    <location>
        <begin position="226"/>
        <end position="332"/>
    </location>
</feature>
<dbReference type="InterPro" id="IPR051694">
    <property type="entry name" value="Immunoregulatory_rcpt-like"/>
</dbReference>
<name>A0A2T7A8P8_TUBBO</name>
<gene>
    <name evidence="7" type="ORF">B9Z19DRAFT_1071001</name>
</gene>
<feature type="region of interest" description="Disordered" evidence="5">
    <location>
        <begin position="1"/>
        <end position="20"/>
    </location>
</feature>
<evidence type="ECO:0000256" key="5">
    <source>
        <dbReference type="SAM" id="MobiDB-lite"/>
    </source>
</evidence>
<protein>
    <submittedName>
        <fullName evidence="7">Uncharacterized protein</fullName>
    </submittedName>
</protein>
<keyword evidence="3 6" id="KW-1133">Transmembrane helix</keyword>